<evidence type="ECO:0000256" key="6">
    <source>
        <dbReference type="SAM" id="Phobius"/>
    </source>
</evidence>
<evidence type="ECO:0000259" key="7">
    <source>
        <dbReference type="PROSITE" id="PS50850"/>
    </source>
</evidence>
<evidence type="ECO:0000256" key="5">
    <source>
        <dbReference type="ARBA" id="ARBA00023136"/>
    </source>
</evidence>
<dbReference type="GO" id="GO:0022857">
    <property type="term" value="F:transmembrane transporter activity"/>
    <property type="evidence" value="ECO:0007669"/>
    <property type="project" value="InterPro"/>
</dbReference>
<evidence type="ECO:0000313" key="9">
    <source>
        <dbReference type="Proteomes" id="UP000178912"/>
    </source>
</evidence>
<name>A0A1E1LHQ4_9HELO</name>
<feature type="transmembrane region" description="Helical" evidence="6">
    <location>
        <begin position="392"/>
        <end position="421"/>
    </location>
</feature>
<dbReference type="Pfam" id="PF07690">
    <property type="entry name" value="MFS_1"/>
    <property type="match status" value="1"/>
</dbReference>
<dbReference type="InterPro" id="IPR020846">
    <property type="entry name" value="MFS_dom"/>
</dbReference>
<dbReference type="SUPFAM" id="SSF103473">
    <property type="entry name" value="MFS general substrate transporter"/>
    <property type="match status" value="1"/>
</dbReference>
<proteinExistence type="predicted"/>
<keyword evidence="9" id="KW-1185">Reference proteome</keyword>
<feature type="transmembrane region" description="Helical" evidence="6">
    <location>
        <begin position="459"/>
        <end position="481"/>
    </location>
</feature>
<dbReference type="PROSITE" id="PS50850">
    <property type="entry name" value="MFS"/>
    <property type="match status" value="1"/>
</dbReference>
<feature type="transmembrane region" description="Helical" evidence="6">
    <location>
        <begin position="308"/>
        <end position="328"/>
    </location>
</feature>
<dbReference type="InterPro" id="IPR011701">
    <property type="entry name" value="MFS"/>
</dbReference>
<protein>
    <submittedName>
        <fullName evidence="8">Related to dityrosine transporter</fullName>
    </submittedName>
</protein>
<gene>
    <name evidence="8" type="ORF">RAG0_14642</name>
</gene>
<dbReference type="InterPro" id="IPR036259">
    <property type="entry name" value="MFS_trans_sf"/>
</dbReference>
<sequence>MADTKPELTQTNAISEDDYSIFTPGQKLAIVLVVSVAAFISPASAYIYLPAMGQIGKELGVSSTAMNWSITTYIICQGIAPSLMSSVTETLGRRPVYLLCLVIYIGANVGLALQSNFVALLILRAVQSSGSSSMVLLGTAVIVDVSTTAERGKYYSIGTSATVLGPAFAPALGGVLAEYLGWPSIFVFMATFAGLVLGSMLLFYPETSRHIVGNGSRPPQIWNLTLRQWCRQRSKIFKNESTLQADDRTSLKPAKKHGFSNPLKSLVLLFDKQTGLPLFYTGLAYAAFNFVISSLQDLVSDIYQLNTLQVGLCYMPLGLGGAMSAVMLSRLVDWNYRRLAREHSYPISHTRQQPIGSFPIEKARLQITLPMAWLAGMAVAGLGWSLQTKLHLAVPLVLLGFIGFCNTGTINVMSTLIMDLYPKEKATSSTASASINLIKCGMGAAASASVLPLTNAIGIGWGFTLMASVWALSSGLLFISIRLGPHGRMKGRTH</sequence>
<feature type="domain" description="Major facilitator superfamily (MFS) profile" evidence="7">
    <location>
        <begin position="30"/>
        <end position="485"/>
    </location>
</feature>
<dbReference type="Gene3D" id="1.20.1250.20">
    <property type="entry name" value="MFS general substrate transporter like domains"/>
    <property type="match status" value="1"/>
</dbReference>
<comment type="subcellular location">
    <subcellularLocation>
        <location evidence="1">Membrane</location>
        <topology evidence="1">Multi-pass membrane protein</topology>
    </subcellularLocation>
</comment>
<accession>A0A1E1LHQ4</accession>
<feature type="transmembrane region" description="Helical" evidence="6">
    <location>
        <begin position="129"/>
        <end position="147"/>
    </location>
</feature>
<keyword evidence="2" id="KW-0813">Transport</keyword>
<organism evidence="8 9">
    <name type="scientific">Rhynchosporium agropyri</name>
    <dbReference type="NCBI Taxonomy" id="914238"/>
    <lineage>
        <taxon>Eukaryota</taxon>
        <taxon>Fungi</taxon>
        <taxon>Dikarya</taxon>
        <taxon>Ascomycota</taxon>
        <taxon>Pezizomycotina</taxon>
        <taxon>Leotiomycetes</taxon>
        <taxon>Helotiales</taxon>
        <taxon>Ploettnerulaceae</taxon>
        <taxon>Rhynchosporium</taxon>
    </lineage>
</organism>
<feature type="transmembrane region" description="Helical" evidence="6">
    <location>
        <begin position="182"/>
        <end position="204"/>
    </location>
</feature>
<dbReference type="AlphaFoldDB" id="A0A1E1LHQ4"/>
<evidence type="ECO:0000256" key="4">
    <source>
        <dbReference type="ARBA" id="ARBA00022989"/>
    </source>
</evidence>
<feature type="transmembrane region" description="Helical" evidence="6">
    <location>
        <begin position="65"/>
        <end position="84"/>
    </location>
</feature>
<dbReference type="OrthoDB" id="2441642at2759"/>
<evidence type="ECO:0000256" key="1">
    <source>
        <dbReference type="ARBA" id="ARBA00004141"/>
    </source>
</evidence>
<feature type="transmembrane region" description="Helical" evidence="6">
    <location>
        <begin position="28"/>
        <end position="49"/>
    </location>
</feature>
<dbReference type="GO" id="GO:0005886">
    <property type="term" value="C:plasma membrane"/>
    <property type="evidence" value="ECO:0007669"/>
    <property type="project" value="TreeGrafter"/>
</dbReference>
<keyword evidence="5 6" id="KW-0472">Membrane</keyword>
<dbReference type="PANTHER" id="PTHR23502">
    <property type="entry name" value="MAJOR FACILITATOR SUPERFAMILY"/>
    <property type="match status" value="1"/>
</dbReference>
<dbReference type="EMBL" id="FJUX01000122">
    <property type="protein sequence ID" value="CZT10025.1"/>
    <property type="molecule type" value="Genomic_DNA"/>
</dbReference>
<dbReference type="Gene3D" id="1.20.1720.10">
    <property type="entry name" value="Multidrug resistance protein D"/>
    <property type="match status" value="1"/>
</dbReference>
<evidence type="ECO:0000256" key="2">
    <source>
        <dbReference type="ARBA" id="ARBA00022448"/>
    </source>
</evidence>
<keyword evidence="3 6" id="KW-0812">Transmembrane</keyword>
<feature type="transmembrane region" description="Helical" evidence="6">
    <location>
        <begin position="278"/>
        <end position="296"/>
    </location>
</feature>
<feature type="transmembrane region" description="Helical" evidence="6">
    <location>
        <begin position="154"/>
        <end position="176"/>
    </location>
</feature>
<feature type="transmembrane region" description="Helical" evidence="6">
    <location>
        <begin position="96"/>
        <end position="123"/>
    </location>
</feature>
<keyword evidence="4 6" id="KW-1133">Transmembrane helix</keyword>
<dbReference type="PANTHER" id="PTHR23502:SF51">
    <property type="entry name" value="QUINIDINE RESISTANCE PROTEIN 1-RELATED"/>
    <property type="match status" value="1"/>
</dbReference>
<reference evidence="9" key="1">
    <citation type="submission" date="2016-03" db="EMBL/GenBank/DDBJ databases">
        <authorList>
            <person name="Guldener U."/>
        </authorList>
    </citation>
    <scope>NUCLEOTIDE SEQUENCE [LARGE SCALE GENOMIC DNA]</scope>
    <source>
        <strain evidence="9">04CH-RAC-A.6.1</strain>
    </source>
</reference>
<evidence type="ECO:0000313" key="8">
    <source>
        <dbReference type="EMBL" id="CZT10025.1"/>
    </source>
</evidence>
<evidence type="ECO:0000256" key="3">
    <source>
        <dbReference type="ARBA" id="ARBA00022692"/>
    </source>
</evidence>
<dbReference type="Proteomes" id="UP000178912">
    <property type="component" value="Unassembled WGS sequence"/>
</dbReference>